<dbReference type="GO" id="GO:0008360">
    <property type="term" value="P:regulation of cell shape"/>
    <property type="evidence" value="ECO:0007669"/>
    <property type="project" value="UniProtKB-KW"/>
</dbReference>
<evidence type="ECO:0000256" key="5">
    <source>
        <dbReference type="ARBA" id="ARBA00022679"/>
    </source>
</evidence>
<dbReference type="NCBIfam" id="NF006873">
    <property type="entry name" value="PRK09369.1"/>
    <property type="match status" value="1"/>
</dbReference>
<feature type="binding site" evidence="12">
    <location>
        <position position="93"/>
    </location>
    <ligand>
        <name>UDP-N-acetyl-alpha-D-glucosamine</name>
        <dbReference type="ChEBI" id="CHEBI:57705"/>
    </ligand>
</feature>
<keyword evidence="8 12" id="KW-0131">Cell cycle</keyword>
<feature type="binding site" evidence="12">
    <location>
        <begin position="22"/>
        <end position="23"/>
    </location>
    <ligand>
        <name>phosphoenolpyruvate</name>
        <dbReference type="ChEBI" id="CHEBI:58702"/>
    </ligand>
</feature>
<evidence type="ECO:0000256" key="10">
    <source>
        <dbReference type="ARBA" id="ARBA00038367"/>
    </source>
</evidence>
<evidence type="ECO:0000256" key="8">
    <source>
        <dbReference type="ARBA" id="ARBA00023306"/>
    </source>
</evidence>
<dbReference type="FunFam" id="3.65.10.10:FF:000001">
    <property type="entry name" value="UDP-N-acetylglucosamine 1-carboxyvinyltransferase"/>
    <property type="match status" value="1"/>
</dbReference>
<evidence type="ECO:0000256" key="3">
    <source>
        <dbReference type="ARBA" id="ARBA00022490"/>
    </source>
</evidence>
<dbReference type="SUPFAM" id="SSF55205">
    <property type="entry name" value="EPT/RTPC-like"/>
    <property type="match status" value="1"/>
</dbReference>
<feature type="domain" description="Enolpyruvate transferase" evidence="13">
    <location>
        <begin position="7"/>
        <end position="408"/>
    </location>
</feature>
<dbReference type="NCBIfam" id="NF009470">
    <property type="entry name" value="PRK12830.1"/>
    <property type="match status" value="1"/>
</dbReference>
<dbReference type="GO" id="GO:0019277">
    <property type="term" value="P:UDP-N-acetylgalactosamine biosynthetic process"/>
    <property type="evidence" value="ECO:0007669"/>
    <property type="project" value="InterPro"/>
</dbReference>
<dbReference type="OrthoDB" id="9803760at2"/>
<comment type="caution">
    <text evidence="14">The sequence shown here is derived from an EMBL/GenBank/DDBJ whole genome shotgun (WGS) entry which is preliminary data.</text>
</comment>
<evidence type="ECO:0000313" key="14">
    <source>
        <dbReference type="EMBL" id="TLS50538.1"/>
    </source>
</evidence>
<keyword evidence="6 12" id="KW-0133">Cell shape</keyword>
<dbReference type="InterPro" id="IPR001986">
    <property type="entry name" value="Enolpyruvate_Tfrase_dom"/>
</dbReference>
<dbReference type="RefSeq" id="WP_138195905.1">
    <property type="nucleotide sequence ID" value="NZ_VCIW01000014.1"/>
</dbReference>
<protein>
    <recommendedName>
        <fullName evidence="12">UDP-N-acetylglucosamine 1-carboxyvinyltransferase</fullName>
        <ecNumber evidence="12">2.5.1.7</ecNumber>
    </recommendedName>
    <alternativeName>
        <fullName evidence="12">Enoylpyruvate transferase</fullName>
    </alternativeName>
    <alternativeName>
        <fullName evidence="12">UDP-N-acetylglucosamine enolpyruvyl transferase</fullName>
        <shortName evidence="12">EPT</shortName>
    </alternativeName>
</protein>
<dbReference type="InterPro" id="IPR036968">
    <property type="entry name" value="Enolpyruvate_Tfrase_sf"/>
</dbReference>
<dbReference type="GO" id="GO:0009252">
    <property type="term" value="P:peptidoglycan biosynthetic process"/>
    <property type="evidence" value="ECO:0007669"/>
    <property type="project" value="UniProtKB-UniRule"/>
</dbReference>
<dbReference type="AlphaFoldDB" id="A0A5R9GAY0"/>
<feature type="binding site" evidence="12">
    <location>
        <position position="329"/>
    </location>
    <ligand>
        <name>UDP-N-acetyl-alpha-D-glucosamine</name>
        <dbReference type="ChEBI" id="CHEBI:57705"/>
    </ligand>
</feature>
<dbReference type="UniPathway" id="UPA00219"/>
<dbReference type="HAMAP" id="MF_00111">
    <property type="entry name" value="MurA"/>
    <property type="match status" value="1"/>
</dbReference>
<keyword evidence="3 12" id="KW-0963">Cytoplasm</keyword>
<organism evidence="14 15">
    <name type="scientific">Paenibacillus antri</name>
    <dbReference type="NCBI Taxonomy" id="2582848"/>
    <lineage>
        <taxon>Bacteria</taxon>
        <taxon>Bacillati</taxon>
        <taxon>Bacillota</taxon>
        <taxon>Bacilli</taxon>
        <taxon>Bacillales</taxon>
        <taxon>Paenibacillaceae</taxon>
        <taxon>Paenibacillus</taxon>
    </lineage>
</organism>
<evidence type="ECO:0000256" key="11">
    <source>
        <dbReference type="ARBA" id="ARBA00047527"/>
    </source>
</evidence>
<evidence type="ECO:0000256" key="12">
    <source>
        <dbReference type="HAMAP-Rule" id="MF_00111"/>
    </source>
</evidence>
<proteinExistence type="inferred from homology"/>
<dbReference type="GO" id="GO:0005737">
    <property type="term" value="C:cytoplasm"/>
    <property type="evidence" value="ECO:0007669"/>
    <property type="project" value="UniProtKB-SubCell"/>
</dbReference>
<evidence type="ECO:0000256" key="9">
    <source>
        <dbReference type="ARBA" id="ARBA00023316"/>
    </source>
</evidence>
<feature type="active site" description="Proton donor" evidence="12">
    <location>
        <position position="117"/>
    </location>
</feature>
<dbReference type="InterPro" id="IPR005750">
    <property type="entry name" value="UDP_GlcNAc_COvinyl_MurA"/>
</dbReference>
<evidence type="ECO:0000256" key="6">
    <source>
        <dbReference type="ARBA" id="ARBA00022960"/>
    </source>
</evidence>
<evidence type="ECO:0000256" key="7">
    <source>
        <dbReference type="ARBA" id="ARBA00022984"/>
    </source>
</evidence>
<dbReference type="Pfam" id="PF00275">
    <property type="entry name" value="EPSP_synthase"/>
    <property type="match status" value="1"/>
</dbReference>
<accession>A0A5R9GAY0</accession>
<keyword evidence="9 12" id="KW-0961">Cell wall biogenesis/degradation</keyword>
<sequence length="444" mass="47293">MDKILIRGGNRLQGKVKVSGAKNAVLPIIAASILASEGECRIHEAPPLDDVITISQVLHALGVNIRYKDETIYITASQLEKSEAPYELVRKMRASFLVMGPLLARTGYARIALPGGCAIGTRPIDQHLKGFEAMGAEIEIGQGYIEARTNGRKLQGAKIYLDVASVGATENIMMAAALADGVTTIENAAKEPEIVDLANFMNAMGAKVRGAGTGIIRIEGVDKLVGVRHTVIPDRVEAGTYMIAAAITKSDVYIEGAIADHLTPVISKLQEMGVAIEEDENGIRVRPGGNLKAVDIKTLPYPGFPTDMQAQMMALLLISDGTSIITETVFENRFMHVDEFKSMNAQIKVDGRSAVIKGNAALKGAKVCATDLRAGAALILAALAADGETEVTGLHHLDRGYVDIAGKLRRLGADVERVVAGALVEEEQEQGLTFFSTHVSPSMA</sequence>
<feature type="binding site" evidence="12">
    <location>
        <begin position="122"/>
        <end position="126"/>
    </location>
    <ligand>
        <name>UDP-N-acetyl-alpha-D-glucosamine</name>
        <dbReference type="ChEBI" id="CHEBI:57705"/>
    </ligand>
</feature>
<dbReference type="InterPro" id="IPR050068">
    <property type="entry name" value="MurA_subfamily"/>
</dbReference>
<keyword evidence="5 12" id="KW-0808">Transferase</keyword>
<comment type="caution">
    <text evidence="12">Lacks conserved residue(s) required for the propagation of feature annotation.</text>
</comment>
<reference evidence="14 15" key="1">
    <citation type="submission" date="2019-05" db="EMBL/GenBank/DDBJ databases">
        <authorList>
            <person name="Narsing Rao M.P."/>
            <person name="Li W.J."/>
        </authorList>
    </citation>
    <scope>NUCLEOTIDE SEQUENCE [LARGE SCALE GENOMIC DNA]</scope>
    <source>
        <strain evidence="14 15">SYSU_K30003</strain>
    </source>
</reference>
<name>A0A5R9GAY0_9BACL</name>
<evidence type="ECO:0000313" key="15">
    <source>
        <dbReference type="Proteomes" id="UP000309676"/>
    </source>
</evidence>
<dbReference type="InterPro" id="IPR013792">
    <property type="entry name" value="RNA3'P_cycl/enolpyr_Trfase_a/b"/>
</dbReference>
<evidence type="ECO:0000256" key="1">
    <source>
        <dbReference type="ARBA" id="ARBA00004496"/>
    </source>
</evidence>
<dbReference type="GO" id="GO:0071555">
    <property type="term" value="P:cell wall organization"/>
    <property type="evidence" value="ECO:0007669"/>
    <property type="project" value="UniProtKB-KW"/>
</dbReference>
<dbReference type="Proteomes" id="UP000309676">
    <property type="component" value="Unassembled WGS sequence"/>
</dbReference>
<dbReference type="PANTHER" id="PTHR43783">
    <property type="entry name" value="UDP-N-ACETYLGLUCOSAMINE 1-CARBOXYVINYLTRANSFERASE"/>
    <property type="match status" value="1"/>
</dbReference>
<keyword evidence="4 12" id="KW-0132">Cell division</keyword>
<dbReference type="CDD" id="cd01555">
    <property type="entry name" value="UdpNAET"/>
    <property type="match status" value="1"/>
</dbReference>
<keyword evidence="15" id="KW-1185">Reference proteome</keyword>
<dbReference type="EMBL" id="VCIW01000014">
    <property type="protein sequence ID" value="TLS50538.1"/>
    <property type="molecule type" value="Genomic_DNA"/>
</dbReference>
<keyword evidence="12" id="KW-0670">Pyruvate</keyword>
<dbReference type="GO" id="GO:0008760">
    <property type="term" value="F:UDP-N-acetylglucosamine 1-carboxyvinyltransferase activity"/>
    <property type="evidence" value="ECO:0007669"/>
    <property type="project" value="UniProtKB-UniRule"/>
</dbReference>
<gene>
    <name evidence="12 14" type="primary">murA</name>
    <name evidence="14" type="ORF">FE782_19435</name>
</gene>
<dbReference type="Gene3D" id="3.65.10.10">
    <property type="entry name" value="Enolpyruvate transferase domain"/>
    <property type="match status" value="2"/>
</dbReference>
<dbReference type="NCBIfam" id="TIGR01072">
    <property type="entry name" value="murA"/>
    <property type="match status" value="1"/>
</dbReference>
<comment type="similarity">
    <text evidence="10 12">Belongs to the EPSP synthase family. MurA subfamily.</text>
</comment>
<comment type="subcellular location">
    <subcellularLocation>
        <location evidence="1 12">Cytoplasm</location>
    </subcellularLocation>
</comment>
<comment type="function">
    <text evidence="12">Cell wall formation. Adds enolpyruvyl to UDP-N-acetylglucosamine.</text>
</comment>
<dbReference type="PANTHER" id="PTHR43783:SF1">
    <property type="entry name" value="UDP-N-ACETYLGLUCOSAMINE 1-CARBOXYVINYLTRANSFERASE"/>
    <property type="match status" value="1"/>
</dbReference>
<feature type="modified residue" description="2-(S-cysteinyl)pyruvic acid O-phosphothioketal" evidence="12">
    <location>
        <position position="117"/>
    </location>
</feature>
<dbReference type="GO" id="GO:0051301">
    <property type="term" value="P:cell division"/>
    <property type="evidence" value="ECO:0007669"/>
    <property type="project" value="UniProtKB-KW"/>
</dbReference>
<comment type="catalytic activity">
    <reaction evidence="11 12">
        <text>phosphoenolpyruvate + UDP-N-acetyl-alpha-D-glucosamine = UDP-N-acetyl-3-O-(1-carboxyvinyl)-alpha-D-glucosamine + phosphate</text>
        <dbReference type="Rhea" id="RHEA:18681"/>
        <dbReference type="ChEBI" id="CHEBI:43474"/>
        <dbReference type="ChEBI" id="CHEBI:57705"/>
        <dbReference type="ChEBI" id="CHEBI:58702"/>
        <dbReference type="ChEBI" id="CHEBI:68483"/>
        <dbReference type="EC" id="2.5.1.7"/>
    </reaction>
</comment>
<keyword evidence="7 12" id="KW-0573">Peptidoglycan synthesis</keyword>
<feature type="binding site" evidence="12">
    <location>
        <position position="307"/>
    </location>
    <ligand>
        <name>UDP-N-acetyl-alpha-D-glucosamine</name>
        <dbReference type="ChEBI" id="CHEBI:57705"/>
    </ligand>
</feature>
<evidence type="ECO:0000256" key="4">
    <source>
        <dbReference type="ARBA" id="ARBA00022618"/>
    </source>
</evidence>
<evidence type="ECO:0000256" key="2">
    <source>
        <dbReference type="ARBA" id="ARBA00004752"/>
    </source>
</evidence>
<dbReference type="EC" id="2.5.1.7" evidence="12"/>
<evidence type="ECO:0000259" key="13">
    <source>
        <dbReference type="Pfam" id="PF00275"/>
    </source>
</evidence>
<comment type="pathway">
    <text evidence="2 12">Cell wall biogenesis; peptidoglycan biosynthesis.</text>
</comment>